<comment type="similarity">
    <text evidence="3">Belongs to the peptidase M17 family.</text>
</comment>
<comment type="catalytic activity">
    <reaction evidence="1">
        <text>Release of an N-terminal amino acid, Xaa-|-Yaa-, in which Xaa is preferably Leu, but may be other amino acids including Pro although not Arg or Lys, and Yaa may be Pro. Amino acid amides and methyl esters are also readily hydrolyzed, but rates on arylamides are exceedingly low.</text>
        <dbReference type="EC" id="3.4.11.1"/>
    </reaction>
</comment>
<evidence type="ECO:0000256" key="1">
    <source>
        <dbReference type="ARBA" id="ARBA00000135"/>
    </source>
</evidence>
<dbReference type="GO" id="GO:0006508">
    <property type="term" value="P:proteolysis"/>
    <property type="evidence" value="ECO:0007669"/>
    <property type="project" value="UniProtKB-KW"/>
</dbReference>
<dbReference type="InterPro" id="IPR043472">
    <property type="entry name" value="Macro_dom-like"/>
</dbReference>
<dbReference type="Proteomes" id="UP001295423">
    <property type="component" value="Unassembled WGS sequence"/>
</dbReference>
<evidence type="ECO:0000313" key="9">
    <source>
        <dbReference type="Proteomes" id="UP001295423"/>
    </source>
</evidence>
<feature type="domain" description="Cytosol aminopeptidase" evidence="7">
    <location>
        <begin position="465"/>
        <end position="472"/>
    </location>
</feature>
<dbReference type="NCBIfam" id="NF002076">
    <property type="entry name" value="PRK00913.2-3"/>
    <property type="match status" value="1"/>
</dbReference>
<dbReference type="InterPro" id="IPR023042">
    <property type="entry name" value="Peptidase_M17_leu_NH2_pept"/>
</dbReference>
<accession>A0AAD2CAG0</accession>
<sequence length="614" mass="65419">MKFCSRNCLGRSFATTLAVASLPSQYASAFVPNHLMATSLSLVSATNSNSIGYRGGSSQVRNMSKMDQTFETWSFDEPCKTMSWTEISEASLSVAGLSDNWDDSDLVLIGVFAPKKEESDEDEDDKKEEEPTVEISGEAKAYDEKMGGALSNLMIENFKAFKNGASAGSVTPTLRVFADGKSQRIALVGLGTLDEEKDDFLEGVGSAVGKALATTCNSEKKAKTAKILLPEAVGSSADILKDMSTSFYSTLYADNRFRSEKSKETPAEDLESVTIVVEGSSADGADAALESGKKLAKGVHMTKDIVNAPHNVLNSLSLAETAKRIAEESDGTIKCEILGVKECEEFGMGAFLGVARASETPPQFIHLTYTPPDGVVKKKVGVVGKGLLFDTGGYNIKTAMMELMKFDCGGAAAVLGAARAIGQLKPEGVEVHICVAACENMINGKGVVPSDILTASNGKTIEVLNTDAEGRLTLADAIVYCDKEMGCSSIIELSTLTGACMVALGSGMSGVFTENDDLAKELEDCAKVTEEKAWRMPMEKSYNEQLKSKIADLKNIGGRYGGAITAGLFLQNFVDKKKPFAHIDIAGPVWDFNNGVATGYGAKLVTEWITRQGK</sequence>
<comment type="catalytic activity">
    <reaction evidence="2">
        <text>Release of N-terminal proline from a peptide.</text>
        <dbReference type="EC" id="3.4.11.5"/>
    </reaction>
</comment>
<dbReference type="Pfam" id="PF02789">
    <property type="entry name" value="Peptidase_M17_N"/>
    <property type="match status" value="1"/>
</dbReference>
<dbReference type="Pfam" id="PF00883">
    <property type="entry name" value="Peptidase_M17"/>
    <property type="match status" value="1"/>
</dbReference>
<dbReference type="CDD" id="cd00433">
    <property type="entry name" value="Peptidase_M17"/>
    <property type="match status" value="1"/>
</dbReference>
<protein>
    <recommendedName>
        <fullName evidence="7">Cytosol aminopeptidase domain-containing protein</fullName>
    </recommendedName>
</protein>
<comment type="caution">
    <text evidence="8">The sequence shown here is derived from an EMBL/GenBank/DDBJ whole genome shotgun (WGS) entry which is preliminary data.</text>
</comment>
<dbReference type="Gene3D" id="3.40.630.10">
    <property type="entry name" value="Zn peptidases"/>
    <property type="match status" value="1"/>
</dbReference>
<dbReference type="SUPFAM" id="SSF52949">
    <property type="entry name" value="Macro domain-like"/>
    <property type="match status" value="1"/>
</dbReference>
<evidence type="ECO:0000256" key="6">
    <source>
        <dbReference type="ARBA" id="ARBA00022801"/>
    </source>
</evidence>
<evidence type="ECO:0000256" key="5">
    <source>
        <dbReference type="ARBA" id="ARBA00022670"/>
    </source>
</evidence>
<keyword evidence="9" id="KW-1185">Reference proteome</keyword>
<evidence type="ECO:0000259" key="7">
    <source>
        <dbReference type="PROSITE" id="PS00631"/>
    </source>
</evidence>
<proteinExistence type="inferred from homology"/>
<dbReference type="EMBL" id="CAKOGP040000001">
    <property type="protein sequence ID" value="CAJ1904234.1"/>
    <property type="molecule type" value="Genomic_DNA"/>
</dbReference>
<dbReference type="InterPro" id="IPR000819">
    <property type="entry name" value="Peptidase_M17_C"/>
</dbReference>
<evidence type="ECO:0000256" key="3">
    <source>
        <dbReference type="ARBA" id="ARBA00009528"/>
    </source>
</evidence>
<dbReference type="PROSITE" id="PS00631">
    <property type="entry name" value="CYTOSOL_AP"/>
    <property type="match status" value="1"/>
</dbReference>
<dbReference type="AlphaFoldDB" id="A0AAD2CAG0"/>
<dbReference type="GO" id="GO:0005737">
    <property type="term" value="C:cytoplasm"/>
    <property type="evidence" value="ECO:0007669"/>
    <property type="project" value="InterPro"/>
</dbReference>
<dbReference type="SUPFAM" id="SSF53187">
    <property type="entry name" value="Zn-dependent exopeptidases"/>
    <property type="match status" value="1"/>
</dbReference>
<dbReference type="PANTHER" id="PTHR11963">
    <property type="entry name" value="LEUCINE AMINOPEPTIDASE-RELATED"/>
    <property type="match status" value="1"/>
</dbReference>
<evidence type="ECO:0000313" key="8">
    <source>
        <dbReference type="EMBL" id="CAJ1904234.1"/>
    </source>
</evidence>
<organism evidence="8 9">
    <name type="scientific">Cylindrotheca closterium</name>
    <dbReference type="NCBI Taxonomy" id="2856"/>
    <lineage>
        <taxon>Eukaryota</taxon>
        <taxon>Sar</taxon>
        <taxon>Stramenopiles</taxon>
        <taxon>Ochrophyta</taxon>
        <taxon>Bacillariophyta</taxon>
        <taxon>Bacillariophyceae</taxon>
        <taxon>Bacillariophycidae</taxon>
        <taxon>Bacillariales</taxon>
        <taxon>Bacillariaceae</taxon>
        <taxon>Cylindrotheca</taxon>
    </lineage>
</organism>
<dbReference type="Gene3D" id="3.40.220.10">
    <property type="entry name" value="Leucine Aminopeptidase, subunit E, domain 1"/>
    <property type="match status" value="1"/>
</dbReference>
<gene>
    <name evidence="8" type="ORF">CYCCA115_LOCUS398</name>
</gene>
<dbReference type="HAMAP" id="MF_00181">
    <property type="entry name" value="Cytosol_peptidase_M17"/>
    <property type="match status" value="1"/>
</dbReference>
<dbReference type="PRINTS" id="PR00481">
    <property type="entry name" value="LAMNOPPTDASE"/>
</dbReference>
<evidence type="ECO:0000256" key="2">
    <source>
        <dbReference type="ARBA" id="ARBA00001585"/>
    </source>
</evidence>
<dbReference type="InterPro" id="IPR011356">
    <property type="entry name" value="Leucine_aapep/pepB"/>
</dbReference>
<dbReference type="InterPro" id="IPR008283">
    <property type="entry name" value="Peptidase_M17_N"/>
</dbReference>
<dbReference type="PANTHER" id="PTHR11963:SF23">
    <property type="entry name" value="CYTOSOL AMINOPEPTIDASE"/>
    <property type="match status" value="1"/>
</dbReference>
<keyword evidence="5" id="KW-0645">Protease</keyword>
<keyword evidence="6" id="KW-0378">Hydrolase</keyword>
<dbReference type="GO" id="GO:0070006">
    <property type="term" value="F:metalloaminopeptidase activity"/>
    <property type="evidence" value="ECO:0007669"/>
    <property type="project" value="InterPro"/>
</dbReference>
<dbReference type="GO" id="GO:0030145">
    <property type="term" value="F:manganese ion binding"/>
    <property type="evidence" value="ECO:0007669"/>
    <property type="project" value="InterPro"/>
</dbReference>
<reference evidence="8" key="1">
    <citation type="submission" date="2023-08" db="EMBL/GenBank/DDBJ databases">
        <authorList>
            <person name="Audoor S."/>
            <person name="Bilcke G."/>
        </authorList>
    </citation>
    <scope>NUCLEOTIDE SEQUENCE</scope>
</reference>
<keyword evidence="4" id="KW-0031">Aminopeptidase</keyword>
<name>A0AAD2CAG0_9STRA</name>
<evidence type="ECO:0000256" key="4">
    <source>
        <dbReference type="ARBA" id="ARBA00022438"/>
    </source>
</evidence>